<evidence type="ECO:0000313" key="2">
    <source>
        <dbReference type="EMBL" id="PWA09043.1"/>
    </source>
</evidence>
<dbReference type="OrthoDB" id="2941479at2"/>
<accession>A0A2U1JW42</accession>
<feature type="chain" id="PRO_5038596907" evidence="1">
    <location>
        <begin position="25"/>
        <end position="128"/>
    </location>
</feature>
<protein>
    <submittedName>
        <fullName evidence="2">DUF2680 domain-containing protein</fullName>
    </submittedName>
</protein>
<keyword evidence="1" id="KW-0732">Signal</keyword>
<organism evidence="2 3">
    <name type="scientific">Pueribacillus theae</name>
    <dbReference type="NCBI Taxonomy" id="2171751"/>
    <lineage>
        <taxon>Bacteria</taxon>
        <taxon>Bacillati</taxon>
        <taxon>Bacillota</taxon>
        <taxon>Bacilli</taxon>
        <taxon>Bacillales</taxon>
        <taxon>Bacillaceae</taxon>
        <taxon>Pueribacillus</taxon>
    </lineage>
</organism>
<dbReference type="AlphaFoldDB" id="A0A2U1JW42"/>
<dbReference type="EMBL" id="QCZG01000032">
    <property type="protein sequence ID" value="PWA09043.1"/>
    <property type="molecule type" value="Genomic_DNA"/>
</dbReference>
<name>A0A2U1JW42_9BACI</name>
<sequence>MKKWISIWTAIGLFFLILPLSSFAESMQWDINDDVDEMDCTKEMDFSPETKKKLDEIYQRIYMGYVDLIELYYWKGALTEHQKNTRNDMLKNYILTFGKENYRWCSEHENDEWEEEWYNSDEGEQLGE</sequence>
<feature type="signal peptide" evidence="1">
    <location>
        <begin position="1"/>
        <end position="24"/>
    </location>
</feature>
<evidence type="ECO:0000256" key="1">
    <source>
        <dbReference type="SAM" id="SignalP"/>
    </source>
</evidence>
<gene>
    <name evidence="2" type="ORF">DCC39_13835</name>
</gene>
<keyword evidence="3" id="KW-1185">Reference proteome</keyword>
<dbReference type="RefSeq" id="WP_116555491.1">
    <property type="nucleotide sequence ID" value="NZ_QCZG01000032.1"/>
</dbReference>
<reference evidence="2 3" key="1">
    <citation type="submission" date="2018-04" db="EMBL/GenBank/DDBJ databases">
        <title>Camelliibacillus theae gen. nov., sp. nov., isolated from Pu'er tea.</title>
        <authorList>
            <person name="Niu L."/>
        </authorList>
    </citation>
    <scope>NUCLEOTIDE SEQUENCE [LARGE SCALE GENOMIC DNA]</scope>
    <source>
        <strain evidence="2 3">T8</strain>
    </source>
</reference>
<dbReference type="Proteomes" id="UP000245998">
    <property type="component" value="Unassembled WGS sequence"/>
</dbReference>
<comment type="caution">
    <text evidence="2">The sequence shown here is derived from an EMBL/GenBank/DDBJ whole genome shotgun (WGS) entry which is preliminary data.</text>
</comment>
<evidence type="ECO:0000313" key="3">
    <source>
        <dbReference type="Proteomes" id="UP000245998"/>
    </source>
</evidence>
<proteinExistence type="predicted"/>